<evidence type="ECO:0000256" key="3">
    <source>
        <dbReference type="ARBA" id="ARBA00022448"/>
    </source>
</evidence>
<accession>A0A4R6B4J7</accession>
<keyword evidence="6 8" id="KW-1133">Transmembrane helix</keyword>
<keyword evidence="4" id="KW-1003">Cell membrane</keyword>
<dbReference type="SUPFAM" id="SSF160240">
    <property type="entry name" value="Cation efflux protein cytoplasmic domain-like"/>
    <property type="match status" value="1"/>
</dbReference>
<dbReference type="OrthoDB" id="9806522at2"/>
<evidence type="ECO:0000256" key="2">
    <source>
        <dbReference type="ARBA" id="ARBA00008114"/>
    </source>
</evidence>
<dbReference type="GO" id="GO:0015093">
    <property type="term" value="F:ferrous iron transmembrane transporter activity"/>
    <property type="evidence" value="ECO:0007669"/>
    <property type="project" value="TreeGrafter"/>
</dbReference>
<feature type="transmembrane region" description="Helical" evidence="8">
    <location>
        <begin position="184"/>
        <end position="203"/>
    </location>
</feature>
<dbReference type="InterPro" id="IPR027470">
    <property type="entry name" value="Cation_efflux_CTD"/>
</dbReference>
<evidence type="ECO:0000259" key="9">
    <source>
        <dbReference type="Pfam" id="PF01545"/>
    </source>
</evidence>
<dbReference type="RefSeq" id="WP_133340936.1">
    <property type="nucleotide sequence ID" value="NZ_SMZO01000001.1"/>
</dbReference>
<dbReference type="GO" id="GO:0015086">
    <property type="term" value="F:cadmium ion transmembrane transporter activity"/>
    <property type="evidence" value="ECO:0007669"/>
    <property type="project" value="TreeGrafter"/>
</dbReference>
<dbReference type="InterPro" id="IPR027469">
    <property type="entry name" value="Cation_efflux_TMD_sf"/>
</dbReference>
<feature type="domain" description="Cation efflux protein transmembrane" evidence="9">
    <location>
        <begin position="16"/>
        <end position="202"/>
    </location>
</feature>
<dbReference type="GO" id="GO:0005886">
    <property type="term" value="C:plasma membrane"/>
    <property type="evidence" value="ECO:0007669"/>
    <property type="project" value="TreeGrafter"/>
</dbReference>
<feature type="transmembrane region" description="Helical" evidence="8">
    <location>
        <begin position="157"/>
        <end position="178"/>
    </location>
</feature>
<dbReference type="InterPro" id="IPR002524">
    <property type="entry name" value="Cation_efflux"/>
</dbReference>
<evidence type="ECO:0000256" key="7">
    <source>
        <dbReference type="ARBA" id="ARBA00023136"/>
    </source>
</evidence>
<dbReference type="InterPro" id="IPR036837">
    <property type="entry name" value="Cation_efflux_CTD_sf"/>
</dbReference>
<gene>
    <name evidence="11" type="ORF">E2L05_00545</name>
</gene>
<dbReference type="AlphaFoldDB" id="A0A4R6B4J7"/>
<name>A0A4R6B4J7_9RHOB</name>
<dbReference type="Pfam" id="PF16916">
    <property type="entry name" value="ZT_dimer"/>
    <property type="match status" value="1"/>
</dbReference>
<evidence type="ECO:0000256" key="6">
    <source>
        <dbReference type="ARBA" id="ARBA00022989"/>
    </source>
</evidence>
<dbReference type="NCBIfam" id="TIGR01297">
    <property type="entry name" value="CDF"/>
    <property type="match status" value="1"/>
</dbReference>
<dbReference type="Pfam" id="PF01545">
    <property type="entry name" value="Cation_efflux"/>
    <property type="match status" value="1"/>
</dbReference>
<proteinExistence type="inferred from homology"/>
<dbReference type="PANTHER" id="PTHR43840:SF41">
    <property type="entry name" value="CATION-EFFLUX PUMP FIEF"/>
    <property type="match status" value="1"/>
</dbReference>
<evidence type="ECO:0000256" key="4">
    <source>
        <dbReference type="ARBA" id="ARBA00022475"/>
    </source>
</evidence>
<keyword evidence="12" id="KW-1185">Reference proteome</keyword>
<dbReference type="InterPro" id="IPR050291">
    <property type="entry name" value="CDF_Transporter"/>
</dbReference>
<feature type="transmembrane region" description="Helical" evidence="8">
    <location>
        <begin position="47"/>
        <end position="65"/>
    </location>
</feature>
<dbReference type="GO" id="GO:0006882">
    <property type="term" value="P:intracellular zinc ion homeostasis"/>
    <property type="evidence" value="ECO:0007669"/>
    <property type="project" value="TreeGrafter"/>
</dbReference>
<dbReference type="SUPFAM" id="SSF161111">
    <property type="entry name" value="Cation efflux protein transmembrane domain-like"/>
    <property type="match status" value="1"/>
</dbReference>
<dbReference type="PANTHER" id="PTHR43840">
    <property type="entry name" value="MITOCHONDRIAL METAL TRANSPORTER 1-RELATED"/>
    <property type="match status" value="1"/>
</dbReference>
<organism evidence="11 12">
    <name type="scientific">Meridianimarinicoccus aquatilis</name>
    <dbReference type="NCBI Taxonomy" id="2552766"/>
    <lineage>
        <taxon>Bacteria</taxon>
        <taxon>Pseudomonadati</taxon>
        <taxon>Pseudomonadota</taxon>
        <taxon>Alphaproteobacteria</taxon>
        <taxon>Rhodobacterales</taxon>
        <taxon>Paracoccaceae</taxon>
        <taxon>Meridianimarinicoccus</taxon>
    </lineage>
</organism>
<reference evidence="11 12" key="1">
    <citation type="submission" date="2019-03" db="EMBL/GenBank/DDBJ databases">
        <title>Rhodobacteraceae bacterium SM1902, a new member of the family Rhodobacteraceae isolated from Yantai.</title>
        <authorList>
            <person name="Sun Y."/>
        </authorList>
    </citation>
    <scope>NUCLEOTIDE SEQUENCE [LARGE SCALE GENOMIC DNA]</scope>
    <source>
        <strain evidence="11 12">SM1902</strain>
    </source>
</reference>
<evidence type="ECO:0000313" key="12">
    <source>
        <dbReference type="Proteomes" id="UP000294562"/>
    </source>
</evidence>
<keyword evidence="3" id="KW-0813">Transport</keyword>
<comment type="similarity">
    <text evidence="2">Belongs to the cation diffusion facilitator (CDF) transporter (TC 2.A.4) family.</text>
</comment>
<keyword evidence="7 8" id="KW-0472">Membrane</keyword>
<feature type="transmembrane region" description="Helical" evidence="8">
    <location>
        <begin position="118"/>
        <end position="137"/>
    </location>
</feature>
<dbReference type="GO" id="GO:0015341">
    <property type="term" value="F:zinc efflux antiporter activity"/>
    <property type="evidence" value="ECO:0007669"/>
    <property type="project" value="TreeGrafter"/>
</dbReference>
<protein>
    <submittedName>
        <fullName evidence="11">Cation diffusion facilitator family transporter</fullName>
    </submittedName>
</protein>
<feature type="domain" description="Cation efflux protein cytoplasmic" evidence="10">
    <location>
        <begin position="215"/>
        <end position="287"/>
    </location>
</feature>
<keyword evidence="5 8" id="KW-0812">Transmembrane</keyword>
<evidence type="ECO:0000259" key="10">
    <source>
        <dbReference type="Pfam" id="PF16916"/>
    </source>
</evidence>
<sequence length="296" mass="30767">MISRHDSRLNLSATAASVAVALVLSGAKLWALSQTGALSVAASLADSGLDLMMSLGGLAAVLYAARPADDDHTFGHTSVEDLAALAQSLFILVASVVIGISAVQRLTGDAPSPVTAEGAGIAVMVLSMVLTLALVLWQGRVARQTGSRVVKADRLHYLGDLVPNVGAIAALVASRWFGLGLIDAIVALAASGLLAFGGVRIGAGAWHALMDRAADPDTVAGIEQLARDWPGIQGFHDLQTRQAGSKTFVNLHVEIDGDLLLRDAHDIGAGLRAAIRKKYPRCEVIIHKDVAGRGNR</sequence>
<dbReference type="Proteomes" id="UP000294562">
    <property type="component" value="Unassembled WGS sequence"/>
</dbReference>
<dbReference type="EMBL" id="SMZO01000001">
    <property type="protein sequence ID" value="TDL91432.1"/>
    <property type="molecule type" value="Genomic_DNA"/>
</dbReference>
<dbReference type="InterPro" id="IPR058533">
    <property type="entry name" value="Cation_efflux_TM"/>
</dbReference>
<evidence type="ECO:0000256" key="1">
    <source>
        <dbReference type="ARBA" id="ARBA00004141"/>
    </source>
</evidence>
<evidence type="ECO:0000256" key="5">
    <source>
        <dbReference type="ARBA" id="ARBA00022692"/>
    </source>
</evidence>
<comment type="caution">
    <text evidence="11">The sequence shown here is derived from an EMBL/GenBank/DDBJ whole genome shotgun (WGS) entry which is preliminary data.</text>
</comment>
<dbReference type="Gene3D" id="3.30.70.1350">
    <property type="entry name" value="Cation efflux protein, cytoplasmic domain"/>
    <property type="match status" value="1"/>
</dbReference>
<comment type="subcellular location">
    <subcellularLocation>
        <location evidence="1">Membrane</location>
        <topology evidence="1">Multi-pass membrane protein</topology>
    </subcellularLocation>
</comment>
<evidence type="ECO:0000256" key="8">
    <source>
        <dbReference type="SAM" id="Phobius"/>
    </source>
</evidence>
<dbReference type="Gene3D" id="1.20.1510.10">
    <property type="entry name" value="Cation efflux protein transmembrane domain"/>
    <property type="match status" value="1"/>
</dbReference>
<feature type="transmembrane region" description="Helical" evidence="8">
    <location>
        <begin position="85"/>
        <end position="106"/>
    </location>
</feature>
<evidence type="ECO:0000313" key="11">
    <source>
        <dbReference type="EMBL" id="TDL91432.1"/>
    </source>
</evidence>